<keyword evidence="3" id="KW-1185">Reference proteome</keyword>
<evidence type="ECO:0000256" key="1">
    <source>
        <dbReference type="ARBA" id="ARBA00022729"/>
    </source>
</evidence>
<accession>A0A512MFA0</accession>
<dbReference type="Proteomes" id="UP000321577">
    <property type="component" value="Unassembled WGS sequence"/>
</dbReference>
<keyword evidence="1" id="KW-0732">Signal</keyword>
<dbReference type="InterPro" id="IPR011050">
    <property type="entry name" value="Pectin_lyase_fold/virulence"/>
</dbReference>
<evidence type="ECO:0008006" key="4">
    <source>
        <dbReference type="Google" id="ProtNLM"/>
    </source>
</evidence>
<dbReference type="InterPro" id="IPR013425">
    <property type="entry name" value="Autotrns_rpt"/>
</dbReference>
<dbReference type="Pfam" id="PF12951">
    <property type="entry name" value="PATR"/>
    <property type="match status" value="9"/>
</dbReference>
<dbReference type="SUPFAM" id="SSF51126">
    <property type="entry name" value="Pectin lyase-like"/>
    <property type="match status" value="1"/>
</dbReference>
<proteinExistence type="predicted"/>
<organism evidence="2 3">
    <name type="scientific">Brevifollis gellanilyticus</name>
    <dbReference type="NCBI Taxonomy" id="748831"/>
    <lineage>
        <taxon>Bacteria</taxon>
        <taxon>Pseudomonadati</taxon>
        <taxon>Verrucomicrobiota</taxon>
        <taxon>Verrucomicrobiia</taxon>
        <taxon>Verrucomicrobiales</taxon>
        <taxon>Verrucomicrobiaceae</taxon>
    </lineage>
</organism>
<protein>
    <recommendedName>
        <fullName evidence="4">Autotransporter domain-containing protein</fullName>
    </recommendedName>
</protein>
<dbReference type="EMBL" id="BKAG01000048">
    <property type="protein sequence ID" value="GEP45386.1"/>
    <property type="molecule type" value="Genomic_DNA"/>
</dbReference>
<gene>
    <name evidence="2" type="primary">yapH_2</name>
    <name evidence="2" type="ORF">BGE01nite_46770</name>
</gene>
<sequence length="4740" mass="479911">MNLGDAAGQFAYTLAPGTGGSLIMNNGGTAAVNKTGQAFDIISSNITLTNNTDFNVNDGALVLTGVLSGTGTGLTKNGDGTLILRGANTYTGANTLNGGMTLLVPLVNDGTVLGTVAGATVVNAGATLATGPDALGSGGIGAPSEPITLNGNGFRNNGALRSFMGANGPTISGVITLGSATRIQNDQAGTLTLSAAMNINQELTAGGVGFVDISGAASGASTINHYGIGGLRLRSIASGQSYSGTITSTLGEIRADYGTDVLANAPYADVSALSMRNSWLRIGFGNTAGSATNDDNTNSTANSRFSTTAPISMASSQIYIDNASFSGTSTSFYDYAVIQGLGATTITGGHNRIGFRSADAGSVLMTLASLSVPNPGTTLELFVDSLIGTALGAGTKHRILNSAIGADVPFVGGWAYTYSATAGTGGEFVKYDFSGGNGYTALTGLPTSISSATPTDNVRPTTAQTGFGAKTINSLNIAGGVAIGAPGDTLDITSGGMMSSSGTNTIAATSVTSSGGTLYDIAIVSHNISADITGPIDYVKTGGGITSMLASNSYTGTTYINEGVFRGVIGSLATALGSGNLNFGGSPNSPAAYETDDDFSRALGTGPGQVQFLGGGGVGGGSSGINAYGAPVTVNLGGAGGTITWGSPTFNPGIFGLNVGGASTHAITFMNTLDFAGEQRYVRVDGSGSGTERGALVIMAGDMQNGSLVKRGGGTLVFDTPKTYENGTIVNQGQLWLRGTGRAGANVSGNDIQIAADGYLRIESPVNIGSRQMIILQNVNNDTPAAVSFGAGYGTGEQITFSSFNSTSGPLGSGPNNILIANNQSGQARRVAVTISGNNDFRKDVLGEIRTVAPNVEAWFGADNGNGTFTGTTLSPSGGTGTQTGTLTAAPAYRLGGHTSNGGVLTIANANVLSDTALGVPTPLIVGAPDATDRNYTDGTVYIPKAQAFSGQVTIGQGGLLWAGENASLGSGSFDINLRAGELRLDTQSNAFGGEINTQYGGRNLNIGGGTSTVRTSTLDGGGFNTVTLGNLTFDANRTLQVLSVGTNFTDLAVNNIVFNNSANTIDLTVGVDNSFQAGAGLLTVNGIIGDQATGAQTLRKNNGGVLVLNGANTFDGGLIVTQGRVVLSNTSAAGTGSIQLTSNSDRRTDVEYRINGSGPFLFNNALTTSGGNDGSTRVIAVGPTGPGSENQVVQIPSLTIGHAGVYATSGGTSSAIYFDGANGYSTTITGNINLNRSIVLRTRGALTTVNGAIVSNAAANILEKFEQGTLWLNGASTTAFDTVISNGYLVLGNGSALGTATTDVNMRSASFSQLLLSGTTNFGRNIINTATGSVQTIGGLDAGAKIFSGGINLSTRGVALTAIAGGDTTFSGVISGGAGFGIDKQGSGTVFLTNANTYSGTTTVSQGTLVGTARAVGSPFGTGAISMADGELRLAGIGGATTTTAGVLTTGGGARLGIDATAGGVTTFRFDSLVRTGAGSITFVPTTGSLNTNEIFNFTNAPVLANGIVGPWAVHAASGASNAAHYVTTSSNNIVSLAGAYGGTGDLNGASGPTQVFDAGVTGGTLTADRSVFAFRTDANVNLGTFTLNLGDNATPANGGGMILNAGADINGAAGSRINIGNTQMNVYVDNAAVSSLNVPVVNTRNNATNTLSTVFTKFGPGTLEIGSVQQFQGNIELNRGTLSFTVPNALPLFSNLNGTTGSLVIMSPGTEILLNNNNQEFGNISAVNPSNSFQFSAGTLNLGTATLTVGRDDGSQTFNGQILGGAGSMLVKVGTGRLTLDNINGNKPNSIEAVRIDRGFLTTWANDNSWATPTSNISAIPGTATVYLRGGEWEVRAIGDSSSNAQRINIGNSIIHQGGDSALDTDRATGGGSNKLLTFNNLTLDVQRFLMTGGNTFIPRFDGTITLTNHARVQMDAAGVFAGTITDGGNGYTLNKIGGSDLAIGGDNSATWRGGLVVTGGTLLFGTRGLDDVRSPGTTFVSLSTANAGTGDIIVNQGSVIRLNAPSNVLTAQGQEVRIYGSERGSTTRVDLQMDAPITDYGLRSLTDGSIALGLSEGAWTTPINMARVGNGNWGIAALSNTYYTPTTLGAGLDNIYRFNSTSAGILSITNSGVVTGTASVLVGKDPIYNGATPAGSGANIRFYGDQNYTGSTTIYRVADGGSIGGLLELTGDTASPTFDVYGRLTLRGAGRLTNDAGTQTSTLNLRPGGNLRLDYSMDVADSIFNSRLNDSNLGLAITENKLGDTTPLVLDGAGVNLINHNARVNMETVGAITVKGGAGITLERNGTGGQILLYTPSITRNGQSTLTIRENANELGSINIQSMKLILTGGDPVLTNGIVAPWMINATRRTFLSYNSVTGFTNAPFVLGTVTAGTGDAFLSSVTATDVVQFSGGFGDTTLTGTKNMYALRVDEESSTNDMIFNGGQINIHSGGLILGSDDGNRVDFNTTNVYFGNGSTPVEGIVYGGHSGPNSRFGGVVTAANLTLDGPGGFQFVNTANAITGTIQLNGGRLYLDGAGTQGTASEIILHSNYANNFNGNQIADLRLRHNSATTTFTGLTITVAENVGQAIIQAERYTGSGTTTAVQFQNLNILGTTGPAGTLLRMNNSNSNTDVLGTTTIGGTSPVGMNVNANTWRLMGSITGAAPIVKTGDGVLRWDADNSGFTGGFVLNRGEWRLTSNSAANYDVAGTGDVELNFGTVRMAFNGTSSVFTAAGQDINVNGQILFLVDRDGGSAAARTIGTNNSGNVFRTSNSPYLVFQSPSFGDDLVLENILEINDSPTFRTDSSDLFLRDIVRGNGIFNKAGIWYLHFDNNAANTWTGGFNNFTGVTTVRQTNATLGTGPVQIFAGTGLSIASTAQLGTTGLTNIFTSGGAMPVIGTRTIANFNSITAAAAGVIRGTGAGVLAIDNNQSLTVDPAMATRDGGVYNTWYLGSQDGNGNLTANSVAPWGTGGAEFRLGGGSTTLTVNPATVGAQFAGASNKMLIGAQDTVMGYGTVTFGANSANTYGGGTLVARSRNLDGGYRAAILSLQGGAIGTGTTFRTPLGTGQVDLVGEGRIEGASGTAVGGTGVNANTWVFHPGSRLRFDNNTPFTGSGTTGTRAAGTLGGGGRWTDTVGITLNSSVLELFGDNTDHIANREVIGALTIQGGSEVVIRRDTGFWVELNTGAITRSGNGTMMVTGMVVNTNTAGILGTVASNVGSALFLASNGADLMNNGMVAPWIVSRVDNNFMKYNATLGFQDITQGGAPVNYITHTGNTLTMPLNDGTEILNLTTATATLGANLNLHALRLDRDINSSADNAFNRITIQSGGLIQASSAIAPNINPDVYFGSLAGDGEALIYASANTMQFNGKIFASDVTKFGTGFMNVRSDQAHFSGDWIINNGGIQFLTPGAQGAGEVILNGARMTDRDSTLNLTEVRYNFNSGTPDLFTWTGGKITVNSLGIIRSVGASDRLSQLPAVDLKTSGSGHEGIVFFQVDGSRHTTRTGAVTLYDNYLLSSDAVSFGPGSTSGIQLGAGNGAGGLNNQGLYDVRLSGDGMFTLGDNSSSFTGSRTFSIGDGSARVTHNGAFGASTVTAVVRSTGSIEVAVPNFQPTANLVQEPGSIERWAVSDARGTGSYSLPNGVHLQLFTDVAGTRTINLAGGSIMGYLPLDYDQVAVIQTIRSGVTVNLTANSFLGQIYPAGISSGANHFMYDMGKLNTSTNLNPNDVGLRGSYLVIDGSITGNFSLTKVGQDVIKLAGANTFTGLDIQGGVIQIGRDNALLPTVAVTTRGDGYSAILDLNGYNQQIGSLAGPGGTINNSGFGINTLTVNQAVNTVYGGSIQGAVTLTKRGAGTLQLTGINEYQGGTVLQEGTLSVAADTSLGRVHLTTRADSLRFAGGTLQTTVSMTIAQTRGITLDPAGGTFQVSAGTTTQVNSIITGSGGLSKTGSGILQLNNATNDYIGVTNIMAGTLQANGVNRLAARSRHVLTGDVTSGTLALNGSNQAIGSLASTGPVPANATVALGTSILTLGADRTQDGVYAGAVTGGAGSALRLNGSGLVQTLSTADNSAQAWATEVANGQLVLANGARPGSGAFTLGVIGVSGIDDLAVLDLQGITGLTNNISVTNANSTGSVFITASGAADSSINGSVNLARKTFLGASAGRQLSLDGAITGSGRITVLDGGTLSLNTANTYGTGGGVSGTAIDGGTVIRSGTLQLGNNLAAGTGSIELGDTTSTLGAAVDRAALTSILGSGSFNPNGNGAAGVGFGEFTGISSTLDGSTYTSGDVGKRILVAGEEGNPERNGIYVIVSVNGSTMNIARSSDTQTSDALRYGAQVAVTNGSSGGKTFFMYEENVVVRNEPGLNPVRFREDAVNPGISLLQSAPGLAVANNMDVNATSAGTVTIGASAAVTTGTSTFSGAVRLQNLQAGVSETRTVNLSSNITGSSGVVFSNVISEVDQTVGTGDVLSISKVGDGVVTMSAANTYRGTTAVTAGRLQVGNGTSGSILGTGAVTVTGAATTLATAPVLAGGSATTVIAGAVTVGTASNPGILAPGIINSATSNQSMTFSNSAGLVIANASQVQMSITNPTLNSSNGTISAWLASGNVLNDYITANPGSAALLNIAPGTYGDLDYINVSTGAFTIGSRAGAGFGSGSILVQSNGWNAPAAGDMFNLIDWVGAMGGSFSIPGTGTAGGVYGDLDLPMLSGNLIWDLSAFSSHGIIAVTTVIPEPSRALFMLLGLLAIFGRRRRSSVASH</sequence>
<name>A0A512MFA0_9BACT</name>
<dbReference type="NCBIfam" id="TIGR02601">
    <property type="entry name" value="autotrns_rpt"/>
    <property type="match status" value="6"/>
</dbReference>
<reference evidence="2 3" key="1">
    <citation type="submission" date="2019-07" db="EMBL/GenBank/DDBJ databases">
        <title>Whole genome shotgun sequence of Brevifollis gellanilyticus NBRC 108608.</title>
        <authorList>
            <person name="Hosoyama A."/>
            <person name="Uohara A."/>
            <person name="Ohji S."/>
            <person name="Ichikawa N."/>
        </authorList>
    </citation>
    <scope>NUCLEOTIDE SEQUENCE [LARGE SCALE GENOMIC DNA]</scope>
    <source>
        <strain evidence="2 3">NBRC 108608</strain>
    </source>
</reference>
<evidence type="ECO:0000313" key="3">
    <source>
        <dbReference type="Proteomes" id="UP000321577"/>
    </source>
</evidence>
<evidence type="ECO:0000313" key="2">
    <source>
        <dbReference type="EMBL" id="GEP45386.1"/>
    </source>
</evidence>
<comment type="caution">
    <text evidence="2">The sequence shown here is derived from an EMBL/GenBank/DDBJ whole genome shotgun (WGS) entry which is preliminary data.</text>
</comment>